<name>A0A7W4W604_9GAMM</name>
<feature type="chain" id="PRO_5031305380" description="Lipoprotein" evidence="1">
    <location>
        <begin position="19"/>
        <end position="219"/>
    </location>
</feature>
<gene>
    <name evidence="2" type="ORF">FHR99_001770</name>
</gene>
<dbReference type="AlphaFoldDB" id="A0A7W4W604"/>
<keyword evidence="3" id="KW-1185">Reference proteome</keyword>
<proteinExistence type="predicted"/>
<protein>
    <recommendedName>
        <fullName evidence="4">Lipoprotein</fullName>
    </recommendedName>
</protein>
<dbReference type="Proteomes" id="UP000537130">
    <property type="component" value="Unassembled WGS sequence"/>
</dbReference>
<accession>A0A7W4W604</accession>
<evidence type="ECO:0000313" key="2">
    <source>
        <dbReference type="EMBL" id="MBB3047504.1"/>
    </source>
</evidence>
<sequence>MRCWPAAFALLLTAILGGCVSSSVEQLRQAPVGVLKEGETIVVLGRRQNFRHQTEADFTRCVQNTLTRKKLPVKAEQDFMDEMFPWFQPRMAPTTAEALAKRLQEPAIADRLKQTGTRYIVWLDGITRRGEDGGSLSCSVGAGGGACLGLLWWEDDAEYEAVIWDMQTLKSMGKIAVEASGTSYVPAVIIPIPLVAPTQSAACRGVANQIGEFLTKAIQ</sequence>
<evidence type="ECO:0000256" key="1">
    <source>
        <dbReference type="SAM" id="SignalP"/>
    </source>
</evidence>
<evidence type="ECO:0000313" key="3">
    <source>
        <dbReference type="Proteomes" id="UP000537130"/>
    </source>
</evidence>
<comment type="caution">
    <text evidence="2">The sequence shown here is derived from an EMBL/GenBank/DDBJ whole genome shotgun (WGS) entry which is preliminary data.</text>
</comment>
<feature type="signal peptide" evidence="1">
    <location>
        <begin position="1"/>
        <end position="18"/>
    </location>
</feature>
<organism evidence="2 3">
    <name type="scientific">Litorivivens lipolytica</name>
    <dbReference type="NCBI Taxonomy" id="1524264"/>
    <lineage>
        <taxon>Bacteria</taxon>
        <taxon>Pseudomonadati</taxon>
        <taxon>Pseudomonadota</taxon>
        <taxon>Gammaproteobacteria</taxon>
        <taxon>Litorivivens</taxon>
    </lineage>
</organism>
<dbReference type="PROSITE" id="PS51257">
    <property type="entry name" value="PROKAR_LIPOPROTEIN"/>
    <property type="match status" value="1"/>
</dbReference>
<reference evidence="2 3" key="1">
    <citation type="submission" date="2020-08" db="EMBL/GenBank/DDBJ databases">
        <title>Genomic Encyclopedia of Type Strains, Phase III (KMG-III): the genomes of soil and plant-associated and newly described type strains.</title>
        <authorList>
            <person name="Whitman W."/>
        </authorList>
    </citation>
    <scope>NUCLEOTIDE SEQUENCE [LARGE SCALE GENOMIC DNA]</scope>
    <source>
        <strain evidence="2 3">CECT 8654</strain>
    </source>
</reference>
<dbReference type="EMBL" id="JACHWY010000002">
    <property type="protein sequence ID" value="MBB3047504.1"/>
    <property type="molecule type" value="Genomic_DNA"/>
</dbReference>
<evidence type="ECO:0008006" key="4">
    <source>
        <dbReference type="Google" id="ProtNLM"/>
    </source>
</evidence>
<keyword evidence="1" id="KW-0732">Signal</keyword>